<evidence type="ECO:0000313" key="3">
    <source>
        <dbReference type="EMBL" id="MBV4355604.1"/>
    </source>
</evidence>
<reference evidence="3" key="1">
    <citation type="submission" date="2021-06" db="EMBL/GenBank/DDBJ databases">
        <authorList>
            <person name="Huq M.A."/>
        </authorList>
    </citation>
    <scope>NUCLEOTIDE SEQUENCE</scope>
    <source>
        <strain evidence="3">MAH-26</strain>
    </source>
</reference>
<dbReference type="Pfam" id="PF19573">
    <property type="entry name" value="DUF6089"/>
    <property type="match status" value="1"/>
</dbReference>
<protein>
    <submittedName>
        <fullName evidence="3">PorT family protein</fullName>
    </submittedName>
</protein>
<name>A0A9E2S6H6_9BACT</name>
<dbReference type="EMBL" id="JAHSPG010000001">
    <property type="protein sequence ID" value="MBV4355604.1"/>
    <property type="molecule type" value="Genomic_DNA"/>
</dbReference>
<dbReference type="RefSeq" id="WP_217789157.1">
    <property type="nucleotide sequence ID" value="NZ_JAHSPG010000001.1"/>
</dbReference>
<proteinExistence type="predicted"/>
<feature type="signal peptide" evidence="1">
    <location>
        <begin position="1"/>
        <end position="18"/>
    </location>
</feature>
<feature type="chain" id="PRO_5038943382" evidence="1">
    <location>
        <begin position="19"/>
        <end position="280"/>
    </location>
</feature>
<evidence type="ECO:0000256" key="1">
    <source>
        <dbReference type="SAM" id="SignalP"/>
    </source>
</evidence>
<accession>A0A9E2S6H6</accession>
<evidence type="ECO:0000259" key="2">
    <source>
        <dbReference type="Pfam" id="PF19573"/>
    </source>
</evidence>
<evidence type="ECO:0000313" key="4">
    <source>
        <dbReference type="Proteomes" id="UP000812270"/>
    </source>
</evidence>
<dbReference type="Proteomes" id="UP000812270">
    <property type="component" value="Unassembled WGS sequence"/>
</dbReference>
<gene>
    <name evidence="3" type="ORF">KTO63_00500</name>
</gene>
<comment type="caution">
    <text evidence="3">The sequence shown here is derived from an EMBL/GenBank/DDBJ whole genome shotgun (WGS) entry which is preliminary data.</text>
</comment>
<feature type="domain" description="DUF6089" evidence="2">
    <location>
        <begin position="3"/>
        <end position="201"/>
    </location>
</feature>
<dbReference type="AlphaFoldDB" id="A0A9E2S6H6"/>
<sequence>MKKLLILLITVLPLLSMAQPFHVTLFGGLANYQGDLQDKRYTFSGSKAAFGLGAQYDLNNHLSVKAGMMFGKIGADDKNSDNFYRKARNLNFQSNITEGQVLAQYDFLDLSEKRLSPYVFAGIGFYHFNPYSYDTLGRKVFLQPLSTEGQGLAQYPDRKNYHLTQFTIPFGFGLHFKLADNLVLGYEMGFRPALTDYLDDVSRTYVDHDALLAAKGPLAVEMAYRGGELKDGDPTYPVDGTQRGGANRKDWYYFSGFSLSIGIGNNGRAPKGLGCPTRVY</sequence>
<dbReference type="InterPro" id="IPR045743">
    <property type="entry name" value="DUF6089"/>
</dbReference>
<keyword evidence="4" id="KW-1185">Reference proteome</keyword>
<keyword evidence="1" id="KW-0732">Signal</keyword>
<organism evidence="3 4">
    <name type="scientific">Pinibacter aurantiacus</name>
    <dbReference type="NCBI Taxonomy" id="2851599"/>
    <lineage>
        <taxon>Bacteria</taxon>
        <taxon>Pseudomonadati</taxon>
        <taxon>Bacteroidota</taxon>
        <taxon>Chitinophagia</taxon>
        <taxon>Chitinophagales</taxon>
        <taxon>Chitinophagaceae</taxon>
        <taxon>Pinibacter</taxon>
    </lineage>
</organism>